<dbReference type="AlphaFoldDB" id="A0A3E0TP44"/>
<dbReference type="Pfam" id="PF22547">
    <property type="entry name" value="2H-SAK"/>
    <property type="match status" value="1"/>
</dbReference>
<dbReference type="OrthoDB" id="6225483at2"/>
<dbReference type="Proteomes" id="UP000256478">
    <property type="component" value="Unassembled WGS sequence"/>
</dbReference>
<sequence>MNIRALSVLVLLLFSALPISAQAHQHKSPAHKEANVETITVKASELSDSAGLQYVGGIVEKATIATYLERLKTMETDSFETLRAGQASRDHGKFHVTFINPFEIKEVSEQQVHQLLASETVFDFQVKGLGRVIKGNGKAYFIVLSSAEADAMRKHLGLSPKDFHITLGFSPSDIYGVRKDESTLVD</sequence>
<evidence type="ECO:0000313" key="4">
    <source>
        <dbReference type="Proteomes" id="UP000256478"/>
    </source>
</evidence>
<accession>A0A3E0TP44</accession>
<dbReference type="InterPro" id="IPR054498">
    <property type="entry name" value="2H-SAK"/>
</dbReference>
<protein>
    <recommendedName>
        <fullName evidence="2">Swiss Army Knife 2H phosphoesterase domain-containing protein</fullName>
    </recommendedName>
</protein>
<evidence type="ECO:0000259" key="2">
    <source>
        <dbReference type="Pfam" id="PF22547"/>
    </source>
</evidence>
<dbReference type="InterPro" id="IPR010916">
    <property type="entry name" value="TonB_box_CS"/>
</dbReference>
<proteinExistence type="predicted"/>
<dbReference type="RefSeq" id="WP_116007498.1">
    <property type="nucleotide sequence ID" value="NZ_QUOU01000001.1"/>
</dbReference>
<comment type="caution">
    <text evidence="3">The sequence shown here is derived from an EMBL/GenBank/DDBJ whole genome shotgun (WGS) entry which is preliminary data.</text>
</comment>
<reference evidence="3 4" key="1">
    <citation type="submission" date="2018-08" db="EMBL/GenBank/DDBJ databases">
        <title>Thalassotalea euphylliae genome.</title>
        <authorList>
            <person name="Summers S."/>
            <person name="Rice S.A."/>
            <person name="Freckelton M.L."/>
            <person name="Nedved B.T."/>
            <person name="Hadfield M.G."/>
        </authorList>
    </citation>
    <scope>NUCLEOTIDE SEQUENCE [LARGE SCALE GENOMIC DNA]</scope>
    <source>
        <strain evidence="3 4">H1</strain>
    </source>
</reference>
<gene>
    <name evidence="3" type="ORF">DXX93_07175</name>
</gene>
<dbReference type="EMBL" id="QUOU01000001">
    <property type="protein sequence ID" value="REL26381.1"/>
    <property type="molecule type" value="Genomic_DNA"/>
</dbReference>
<dbReference type="PROSITE" id="PS00430">
    <property type="entry name" value="TONB_DEPENDENT_REC_1"/>
    <property type="match status" value="1"/>
</dbReference>
<evidence type="ECO:0000256" key="1">
    <source>
        <dbReference type="SAM" id="SignalP"/>
    </source>
</evidence>
<feature type="signal peptide" evidence="1">
    <location>
        <begin position="1"/>
        <end position="23"/>
    </location>
</feature>
<feature type="chain" id="PRO_5017796922" description="Swiss Army Knife 2H phosphoesterase domain-containing protein" evidence="1">
    <location>
        <begin position="24"/>
        <end position="186"/>
    </location>
</feature>
<feature type="domain" description="Swiss Army Knife 2H phosphoesterase" evidence="2">
    <location>
        <begin position="74"/>
        <end position="175"/>
    </location>
</feature>
<name>A0A3E0TP44_9GAMM</name>
<organism evidence="3 4">
    <name type="scientific">Thalassotalea euphylliae</name>
    <dbReference type="NCBI Taxonomy" id="1655234"/>
    <lineage>
        <taxon>Bacteria</taxon>
        <taxon>Pseudomonadati</taxon>
        <taxon>Pseudomonadota</taxon>
        <taxon>Gammaproteobacteria</taxon>
        <taxon>Alteromonadales</taxon>
        <taxon>Colwelliaceae</taxon>
        <taxon>Thalassotalea</taxon>
    </lineage>
</organism>
<evidence type="ECO:0000313" key="3">
    <source>
        <dbReference type="EMBL" id="REL26381.1"/>
    </source>
</evidence>
<keyword evidence="1" id="KW-0732">Signal</keyword>